<proteinExistence type="predicted"/>
<dbReference type="RefSeq" id="WP_090094007.1">
    <property type="nucleotide sequence ID" value="NZ_CBCRVU010000001.1"/>
</dbReference>
<accession>A0A1I1TPL4</accession>
<dbReference type="InterPro" id="IPR006445">
    <property type="entry name" value="Phage-assoc_HI1409"/>
</dbReference>
<dbReference type="Pfam" id="PF06381">
    <property type="entry name" value="Phage_portal_3"/>
    <property type="match status" value="1"/>
</dbReference>
<sequence length="475" mass="53516">MGWFFNKKNAKTKVNRFDFDDYWSKGVTPSRFGDTRPQFVVDSHDYDLLNNMYQENGLAQKVVRKPAEDMTRNGWRIVIPDDPNRQAIYQKAMDNLHLTTQLKKELIYMRLHGDGYANIGLKEIKPSSESDKVDFKNIKNVSFVHAFGQKHVQKTKANDDPTDINYGQEQQIFIKPTTAGSTINKYGFAMPQQPQNYQVIIDKSRYFHVDIGKLEDNDLGTSVLTTCGDPLKVLNSGLYSDGKILYEYTLKIFQSSRIRDMEGNPKERAKAQAILNQGMSTESVFAIGDNETMTKLGTNVGGIDKLYEFAWQQLAAASDIPKSVLMGQEAGTLAGAQYDVINYYDGIKAKQETILKPQIEYIVKLLMYSTDVAGGFDDPDKIDWHIEFNPLWTADDVTQSKTLLQNAQAANALVSAGILDPDEAKQMLGGQHNSVSAKTDSADKQLTEKEIEKMRQQLISFIHGDAQDDKKQEAD</sequence>
<reference evidence="3" key="1">
    <citation type="submission" date="2016-10" db="EMBL/GenBank/DDBJ databases">
        <authorList>
            <person name="Varghese N."/>
            <person name="Submissions S."/>
        </authorList>
    </citation>
    <scope>NUCLEOTIDE SEQUENCE [LARGE SCALE GENOMIC DNA]</scope>
    <source>
        <strain evidence="3">R-53102</strain>
    </source>
</reference>
<feature type="domain" description="Anti-CBASS protein Acb1-like N-terminal" evidence="1">
    <location>
        <begin position="49"/>
        <end position="411"/>
    </location>
</feature>
<evidence type="ECO:0000313" key="3">
    <source>
        <dbReference type="Proteomes" id="UP000199599"/>
    </source>
</evidence>
<protein>
    <recommendedName>
        <fullName evidence="1">Anti-CBASS protein Acb1-like N-terminal domain-containing protein</fullName>
    </recommendedName>
</protein>
<dbReference type="Proteomes" id="UP000199599">
    <property type="component" value="Unassembled WGS sequence"/>
</dbReference>
<evidence type="ECO:0000259" key="1">
    <source>
        <dbReference type="Pfam" id="PF06381"/>
    </source>
</evidence>
<gene>
    <name evidence="2" type="ORF">SAMN04487792_1545</name>
</gene>
<dbReference type="EMBL" id="FOMN01000011">
    <property type="protein sequence ID" value="SFD60507.1"/>
    <property type="molecule type" value="Genomic_DNA"/>
</dbReference>
<dbReference type="STRING" id="1505723.SAMN04487792_1545"/>
<dbReference type="NCBIfam" id="TIGR01555">
    <property type="entry name" value="phge_rel_HI1409"/>
    <property type="match status" value="1"/>
</dbReference>
<organism evidence="2 3">
    <name type="scientific">Lactobacillus bombicola</name>
    <dbReference type="NCBI Taxonomy" id="1505723"/>
    <lineage>
        <taxon>Bacteria</taxon>
        <taxon>Bacillati</taxon>
        <taxon>Bacillota</taxon>
        <taxon>Bacilli</taxon>
        <taxon>Lactobacillales</taxon>
        <taxon>Lactobacillaceae</taxon>
        <taxon>Lactobacillus</taxon>
    </lineage>
</organism>
<dbReference type="InterPro" id="IPR024459">
    <property type="entry name" value="Acb1-like_N"/>
</dbReference>
<name>A0A1I1TPL4_9LACO</name>
<dbReference type="AlphaFoldDB" id="A0A1I1TPL4"/>
<evidence type="ECO:0000313" key="2">
    <source>
        <dbReference type="EMBL" id="SFD60507.1"/>
    </source>
</evidence>